<feature type="region of interest" description="Disordered" evidence="8">
    <location>
        <begin position="70"/>
        <end position="129"/>
    </location>
</feature>
<dbReference type="InterPro" id="IPR023674">
    <property type="entry name" value="Ribosomal_uL1-like"/>
</dbReference>
<gene>
    <name evidence="9" type="ORF">A3C25_01345</name>
</gene>
<keyword evidence="3" id="KW-0810">Translation regulation</keyword>
<evidence type="ECO:0000313" key="10">
    <source>
        <dbReference type="Proteomes" id="UP000177913"/>
    </source>
</evidence>
<dbReference type="InterPro" id="IPR028364">
    <property type="entry name" value="Ribosomal_uL1/biogenesis"/>
</dbReference>
<feature type="compositionally biased region" description="Basic residues" evidence="8">
    <location>
        <begin position="89"/>
        <end position="106"/>
    </location>
</feature>
<evidence type="ECO:0000313" key="9">
    <source>
        <dbReference type="EMBL" id="OGK24870.1"/>
    </source>
</evidence>
<comment type="similarity">
    <text evidence="1">Belongs to the universal ribosomal protein uL1 family.</text>
</comment>
<comment type="caution">
    <text evidence="9">The sequence shown here is derived from an EMBL/GenBank/DDBJ whole genome shotgun (WGS) entry which is preliminary data.</text>
</comment>
<dbReference type="GO" id="GO:0005840">
    <property type="term" value="C:ribosome"/>
    <property type="evidence" value="ECO:0007669"/>
    <property type="project" value="UniProtKB-KW"/>
</dbReference>
<reference evidence="9 10" key="1">
    <citation type="journal article" date="2016" name="Nat. Commun.">
        <title>Thousands of microbial genomes shed light on interconnected biogeochemical processes in an aquifer system.</title>
        <authorList>
            <person name="Anantharaman K."/>
            <person name="Brown C.T."/>
            <person name="Hug L.A."/>
            <person name="Sharon I."/>
            <person name="Castelle C.J."/>
            <person name="Probst A.J."/>
            <person name="Thomas B.C."/>
            <person name="Singh A."/>
            <person name="Wilkins M.J."/>
            <person name="Karaoz U."/>
            <person name="Brodie E.L."/>
            <person name="Williams K.H."/>
            <person name="Hubbard S.S."/>
            <person name="Banfield J.F."/>
        </authorList>
    </citation>
    <scope>NUCLEOTIDE SEQUENCE [LARGE SCALE GENOMIC DNA]</scope>
</reference>
<dbReference type="SUPFAM" id="SSF56808">
    <property type="entry name" value="Ribosomal protein L1"/>
    <property type="match status" value="1"/>
</dbReference>
<keyword evidence="2" id="KW-0678">Repressor</keyword>
<sequence length="314" mass="34968">MGKIRTRTLGLEDVEKEQKQEQKRRSAEKKSAKVGDKHKIRAQGLKGGERMVQVDVAEEAIKKMEKAKKILEGPASVPPTAGLQQGKEKAKKIKKRVRGSNYKKAKREVDKFYSSSERTKGASREADKVSSRLARTVSLSDAIKTLKKIKYAKFDESVELHINVDKEGLKGEVELPHSTGKSIRVKIVDDKVLDDIEKGELHFDVLITHPQYMPRLARFAKVLGPKGLMPNPKAGTISDKPEEVAKKFSKGSVRWKTEAKAPIIHQMIGKISFEDKALVDNASAFLSTVGKAHIQSAFIKTTMSPSIRVDMEKS</sequence>
<feature type="compositionally biased region" description="Basic and acidic residues" evidence="8">
    <location>
        <begin position="107"/>
        <end position="129"/>
    </location>
</feature>
<dbReference type="EMBL" id="MFZO01000026">
    <property type="protein sequence ID" value="OGK24870.1"/>
    <property type="molecule type" value="Genomic_DNA"/>
</dbReference>
<name>A0A1F7H0E3_9BACT</name>
<dbReference type="Gene3D" id="3.40.50.790">
    <property type="match status" value="2"/>
</dbReference>
<dbReference type="InterPro" id="IPR016095">
    <property type="entry name" value="Ribosomal_uL1_3-a/b-sand"/>
</dbReference>
<evidence type="ECO:0000256" key="6">
    <source>
        <dbReference type="ARBA" id="ARBA00035241"/>
    </source>
</evidence>
<dbReference type="GO" id="GO:1990904">
    <property type="term" value="C:ribonucleoprotein complex"/>
    <property type="evidence" value="ECO:0007669"/>
    <property type="project" value="UniProtKB-KW"/>
</dbReference>
<organism evidence="9 10">
    <name type="scientific">Candidatus Roizmanbacteria bacterium RIFCSPHIGHO2_02_FULL_38_11</name>
    <dbReference type="NCBI Taxonomy" id="1802039"/>
    <lineage>
        <taxon>Bacteria</taxon>
        <taxon>Candidatus Roizmaniibacteriota</taxon>
    </lineage>
</organism>
<keyword evidence="4" id="KW-0689">Ribosomal protein</keyword>
<dbReference type="PANTHER" id="PTHR36427">
    <property type="entry name" value="54S RIBOSOMAL PROTEIN L1, MITOCHONDRIAL"/>
    <property type="match status" value="1"/>
</dbReference>
<evidence type="ECO:0000256" key="1">
    <source>
        <dbReference type="ARBA" id="ARBA00010531"/>
    </source>
</evidence>
<keyword evidence="5" id="KW-0687">Ribonucleoprotein</keyword>
<evidence type="ECO:0000256" key="7">
    <source>
        <dbReference type="ARBA" id="ARBA00035452"/>
    </source>
</evidence>
<dbReference type="GO" id="GO:0006417">
    <property type="term" value="P:regulation of translation"/>
    <property type="evidence" value="ECO:0007669"/>
    <property type="project" value="UniProtKB-KW"/>
</dbReference>
<protein>
    <recommendedName>
        <fullName evidence="6">Large ribosomal subunit protein uL1</fullName>
    </recommendedName>
    <alternativeName>
        <fullName evidence="7">50S ribosomal protein L1</fullName>
    </alternativeName>
</protein>
<dbReference type="Proteomes" id="UP000177913">
    <property type="component" value="Unassembled WGS sequence"/>
</dbReference>
<dbReference type="CDD" id="cd00403">
    <property type="entry name" value="Ribosomal_L1"/>
    <property type="match status" value="1"/>
</dbReference>
<evidence type="ECO:0000256" key="5">
    <source>
        <dbReference type="ARBA" id="ARBA00023274"/>
    </source>
</evidence>
<dbReference type="AlphaFoldDB" id="A0A1F7H0E3"/>
<evidence type="ECO:0000256" key="4">
    <source>
        <dbReference type="ARBA" id="ARBA00022980"/>
    </source>
</evidence>
<evidence type="ECO:0000256" key="2">
    <source>
        <dbReference type="ARBA" id="ARBA00022491"/>
    </source>
</evidence>
<evidence type="ECO:0000256" key="8">
    <source>
        <dbReference type="SAM" id="MobiDB-lite"/>
    </source>
</evidence>
<evidence type="ECO:0000256" key="3">
    <source>
        <dbReference type="ARBA" id="ARBA00022845"/>
    </source>
</evidence>
<feature type="region of interest" description="Disordered" evidence="8">
    <location>
        <begin position="1"/>
        <end position="47"/>
    </location>
</feature>
<dbReference type="Gene3D" id="3.30.190.20">
    <property type="match status" value="2"/>
</dbReference>
<feature type="compositionally biased region" description="Basic and acidic residues" evidence="8">
    <location>
        <begin position="16"/>
        <end position="37"/>
    </location>
</feature>
<dbReference type="PANTHER" id="PTHR36427:SF3">
    <property type="entry name" value="LARGE RIBOSOMAL SUBUNIT PROTEIN UL1M"/>
    <property type="match status" value="1"/>
</dbReference>
<proteinExistence type="inferred from homology"/>
<dbReference type="Pfam" id="PF00687">
    <property type="entry name" value="Ribosomal_L1"/>
    <property type="match status" value="1"/>
</dbReference>
<accession>A0A1F7H0E3</accession>